<dbReference type="InterPro" id="IPR032710">
    <property type="entry name" value="NTF2-like_dom_sf"/>
</dbReference>
<organism evidence="1 2">
    <name type="scientific">Flagellimonas flava</name>
    <dbReference type="NCBI Taxonomy" id="570519"/>
    <lineage>
        <taxon>Bacteria</taxon>
        <taxon>Pseudomonadati</taxon>
        <taxon>Bacteroidota</taxon>
        <taxon>Flavobacteriia</taxon>
        <taxon>Flavobacteriales</taxon>
        <taxon>Flavobacteriaceae</taxon>
        <taxon>Flagellimonas</taxon>
    </lineage>
</organism>
<sequence>MSIRLHFSTCLFIVLCLLGCKREVVFIQDAEDMERMEPDSILLAEMISIREQAMITKNMPMALSQFGKQATWINSQGYFFEGQDEVEKFHGMLAGNDSLDYWYKAGKPKIRLLDSNNALVYYSWKMFWYQKAQKTDTVIREIGLMTLNAQKQNNQWKWVAVTNQHTPWFYEKIKAVTIE</sequence>
<proteinExistence type="predicted"/>
<accession>A0A1M5MDG7</accession>
<evidence type="ECO:0000313" key="2">
    <source>
        <dbReference type="Proteomes" id="UP000184532"/>
    </source>
</evidence>
<evidence type="ECO:0000313" key="1">
    <source>
        <dbReference type="EMBL" id="SHG75444.1"/>
    </source>
</evidence>
<protein>
    <recommendedName>
        <fullName evidence="3">SnoaL-like domain-containing protein</fullName>
    </recommendedName>
</protein>
<dbReference type="Gene3D" id="3.10.450.50">
    <property type="match status" value="1"/>
</dbReference>
<evidence type="ECO:0008006" key="3">
    <source>
        <dbReference type="Google" id="ProtNLM"/>
    </source>
</evidence>
<gene>
    <name evidence="1" type="ORF">SAMN04488116_2400</name>
</gene>
<dbReference type="EMBL" id="FQWL01000003">
    <property type="protein sequence ID" value="SHG75444.1"/>
    <property type="molecule type" value="Genomic_DNA"/>
</dbReference>
<name>A0A1M5MDG7_9FLAO</name>
<reference evidence="2" key="1">
    <citation type="submission" date="2016-11" db="EMBL/GenBank/DDBJ databases">
        <authorList>
            <person name="Varghese N."/>
            <person name="Submissions S."/>
        </authorList>
    </citation>
    <scope>NUCLEOTIDE SEQUENCE [LARGE SCALE GENOMIC DNA]</scope>
    <source>
        <strain evidence="2">DSM 22638</strain>
    </source>
</reference>
<dbReference type="SUPFAM" id="SSF54427">
    <property type="entry name" value="NTF2-like"/>
    <property type="match status" value="1"/>
</dbReference>
<keyword evidence="2" id="KW-1185">Reference proteome</keyword>
<dbReference type="STRING" id="570519.SAMN04488116_2400"/>
<dbReference type="Proteomes" id="UP000184532">
    <property type="component" value="Unassembled WGS sequence"/>
</dbReference>
<dbReference type="AlphaFoldDB" id="A0A1M5MDG7"/>